<dbReference type="Proteomes" id="UP000198609">
    <property type="component" value="Unassembled WGS sequence"/>
</dbReference>
<dbReference type="InterPro" id="IPR025110">
    <property type="entry name" value="AMP-bd_C"/>
</dbReference>
<name>A0A1H4KHR6_STRMJ</name>
<dbReference type="GO" id="GO:0016878">
    <property type="term" value="F:acid-thiol ligase activity"/>
    <property type="evidence" value="ECO:0007669"/>
    <property type="project" value="UniProtKB-ARBA"/>
</dbReference>
<dbReference type="Gene3D" id="3.30.300.30">
    <property type="match status" value="1"/>
</dbReference>
<gene>
    <name evidence="3" type="ORF">SAMN04490356_0733</name>
</gene>
<dbReference type="PANTHER" id="PTHR43767:SF1">
    <property type="entry name" value="NONRIBOSOMAL PEPTIDE SYNTHASE PES1 (EUROFUNG)-RELATED"/>
    <property type="match status" value="1"/>
</dbReference>
<dbReference type="PROSITE" id="PS00455">
    <property type="entry name" value="AMP_BINDING"/>
    <property type="match status" value="1"/>
</dbReference>
<accession>A0A1H4KHR6</accession>
<dbReference type="PANTHER" id="PTHR43767">
    <property type="entry name" value="LONG-CHAIN-FATTY-ACID--COA LIGASE"/>
    <property type="match status" value="1"/>
</dbReference>
<feature type="domain" description="AMP-dependent synthetase/ligase" evidence="1">
    <location>
        <begin position="12"/>
        <end position="371"/>
    </location>
</feature>
<evidence type="ECO:0000259" key="2">
    <source>
        <dbReference type="Pfam" id="PF13193"/>
    </source>
</evidence>
<proteinExistence type="predicted"/>
<evidence type="ECO:0000259" key="1">
    <source>
        <dbReference type="Pfam" id="PF00501"/>
    </source>
</evidence>
<dbReference type="Pfam" id="PF00501">
    <property type="entry name" value="AMP-binding"/>
    <property type="match status" value="1"/>
</dbReference>
<dbReference type="InterPro" id="IPR020845">
    <property type="entry name" value="AMP-binding_CS"/>
</dbReference>
<evidence type="ECO:0000313" key="3">
    <source>
        <dbReference type="EMBL" id="SEB58089.1"/>
    </source>
</evidence>
<protein>
    <submittedName>
        <fullName evidence="3">Crotonobetaine/carnitine-CoA ligase</fullName>
    </submittedName>
</protein>
<dbReference type="AlphaFoldDB" id="A0A1H4KHR6"/>
<reference evidence="4" key="1">
    <citation type="submission" date="2016-10" db="EMBL/GenBank/DDBJ databases">
        <authorList>
            <person name="Varghese N."/>
            <person name="Submissions S."/>
        </authorList>
    </citation>
    <scope>NUCLEOTIDE SEQUENCE [LARGE SCALE GENOMIC DNA]</scope>
    <source>
        <strain evidence="4">DSM 40318</strain>
    </source>
</reference>
<dbReference type="InterPro" id="IPR000873">
    <property type="entry name" value="AMP-dep_synth/lig_dom"/>
</dbReference>
<dbReference type="SUPFAM" id="SSF56801">
    <property type="entry name" value="Acetyl-CoA synthetase-like"/>
    <property type="match status" value="1"/>
</dbReference>
<dbReference type="InterPro" id="IPR050237">
    <property type="entry name" value="ATP-dep_AMP-bd_enzyme"/>
</dbReference>
<organism evidence="3 4">
    <name type="scientific">Streptomyces melanosporofaciens</name>
    <dbReference type="NCBI Taxonomy" id="67327"/>
    <lineage>
        <taxon>Bacteria</taxon>
        <taxon>Bacillati</taxon>
        <taxon>Actinomycetota</taxon>
        <taxon>Actinomycetes</taxon>
        <taxon>Kitasatosporales</taxon>
        <taxon>Streptomycetaceae</taxon>
        <taxon>Streptomyces</taxon>
        <taxon>Streptomyces violaceusniger group</taxon>
    </lineage>
</organism>
<dbReference type="RefSeq" id="WP_093460240.1">
    <property type="nucleotide sequence ID" value="NZ_FNST01000002.1"/>
</dbReference>
<dbReference type="InterPro" id="IPR042099">
    <property type="entry name" value="ANL_N_sf"/>
</dbReference>
<dbReference type="Gene3D" id="3.40.50.12780">
    <property type="entry name" value="N-terminal domain of ligase-like"/>
    <property type="match status" value="1"/>
</dbReference>
<dbReference type="Pfam" id="PF13193">
    <property type="entry name" value="AMP-binding_C"/>
    <property type="match status" value="1"/>
</dbReference>
<dbReference type="InterPro" id="IPR045851">
    <property type="entry name" value="AMP-bd_C_sf"/>
</dbReference>
<keyword evidence="4" id="KW-1185">Reference proteome</keyword>
<sequence>MNSATFQHTWDSAVRRHTDSPFLVFRAESGDVAEWTYGEFDAVVARAAGALRAAGAGPGSPVHVALRNCPAFVALWLAASRLGAWLVPVDPASSARDIAGQVRRVRPAVGVCAYAREAVYREGAGDRVPVVLALGEDAGDAAAGPLAEATPVTTAERVTADDRLAVMFTSGTTSEPKGVVLTQANYAHVAVVMAEAAQLQARHRWHVTLPLFHANAQYYCFAPAIAVGASVALSAAFSASRWVAHARELGVTHASLFAAPIRMILARTASAEQPLQLEHVWFAQSLGIEHYERFARLVGTRPRQLYGMTETVAIVSADASARPVHNVIGTPVADRRIRVTDPASGSEASPGVPGELHVCGAPGRELFAGYLDDEKTTARVFTTGPEGTWFATGDLVTRDADGVLRFTGRVDDVIKVSGENVSLTEVEAAVAQAPGVLEAAVVGVPDPVRDKVPVAYVVARDPDEPPHAEDLDAWAVRNLAPAARPRAWHVIDELPRTSVGKVRRFRVGS</sequence>
<evidence type="ECO:0000313" key="4">
    <source>
        <dbReference type="Proteomes" id="UP000198609"/>
    </source>
</evidence>
<dbReference type="EMBL" id="FNST01000002">
    <property type="protein sequence ID" value="SEB58089.1"/>
    <property type="molecule type" value="Genomic_DNA"/>
</dbReference>
<keyword evidence="3" id="KW-0436">Ligase</keyword>
<feature type="domain" description="AMP-binding enzyme C-terminal" evidence="2">
    <location>
        <begin position="425"/>
        <end position="501"/>
    </location>
</feature>